<dbReference type="PANTHER" id="PTHR34309">
    <property type="entry name" value="SLR1406 PROTEIN"/>
    <property type="match status" value="1"/>
</dbReference>
<organism evidence="2">
    <name type="scientific">Solibacter usitatus (strain Ellin6076)</name>
    <dbReference type="NCBI Taxonomy" id="234267"/>
    <lineage>
        <taxon>Bacteria</taxon>
        <taxon>Pseudomonadati</taxon>
        <taxon>Acidobacteriota</taxon>
        <taxon>Terriglobia</taxon>
        <taxon>Bryobacterales</taxon>
        <taxon>Solibacteraceae</taxon>
        <taxon>Candidatus Solibacter</taxon>
    </lineage>
</organism>
<dbReference type="AlphaFoldDB" id="Q01TZ2"/>
<dbReference type="FunCoup" id="Q01TZ2">
    <property type="interactions" value="15"/>
</dbReference>
<dbReference type="HOGENOM" id="CLU_103773_1_2_0"/>
<dbReference type="InParanoid" id="Q01TZ2"/>
<dbReference type="Gene3D" id="3.30.450.150">
    <property type="entry name" value="Haem-degrading domain"/>
    <property type="match status" value="1"/>
</dbReference>
<feature type="signal peptide" evidence="1">
    <location>
        <begin position="1"/>
        <end position="20"/>
    </location>
</feature>
<evidence type="ECO:0000256" key="1">
    <source>
        <dbReference type="SAM" id="SignalP"/>
    </source>
</evidence>
<dbReference type="SUPFAM" id="SSF143744">
    <property type="entry name" value="GlcG-like"/>
    <property type="match status" value="1"/>
</dbReference>
<feature type="chain" id="PRO_5004163176" description="Heme-binding protein" evidence="1">
    <location>
        <begin position="21"/>
        <end position="157"/>
    </location>
</feature>
<evidence type="ECO:0008006" key="3">
    <source>
        <dbReference type="Google" id="ProtNLM"/>
    </source>
</evidence>
<reference evidence="2" key="1">
    <citation type="submission" date="2006-10" db="EMBL/GenBank/DDBJ databases">
        <title>Complete sequence of Solibacter usitatus Ellin6076.</title>
        <authorList>
            <consortium name="US DOE Joint Genome Institute"/>
            <person name="Copeland A."/>
            <person name="Lucas S."/>
            <person name="Lapidus A."/>
            <person name="Barry K."/>
            <person name="Detter J.C."/>
            <person name="Glavina del Rio T."/>
            <person name="Hammon N."/>
            <person name="Israni S."/>
            <person name="Dalin E."/>
            <person name="Tice H."/>
            <person name="Pitluck S."/>
            <person name="Thompson L.S."/>
            <person name="Brettin T."/>
            <person name="Bruce D."/>
            <person name="Han C."/>
            <person name="Tapia R."/>
            <person name="Gilna P."/>
            <person name="Schmutz J."/>
            <person name="Larimer F."/>
            <person name="Land M."/>
            <person name="Hauser L."/>
            <person name="Kyrpides N."/>
            <person name="Mikhailova N."/>
            <person name="Janssen P.H."/>
            <person name="Kuske C.R."/>
            <person name="Richardson P."/>
        </authorList>
    </citation>
    <scope>NUCLEOTIDE SEQUENCE</scope>
    <source>
        <strain evidence="2">Ellin6076</strain>
    </source>
</reference>
<dbReference type="InterPro" id="IPR005624">
    <property type="entry name" value="PduO/GlcC-like"/>
</dbReference>
<evidence type="ECO:0000313" key="2">
    <source>
        <dbReference type="EMBL" id="ABJ86878.1"/>
    </source>
</evidence>
<sequence length="157" mass="16630" precursor="true">MLRMSKLIVLLLCAVFMAAAADLPSRKFLNLAAIKTMVAAAETEAQKRGVNVTICIMDESGNLLFLQKADKATLNTIQFAQKKAKYAAIYGRPSAVAEKSLKDGNLAMLVFPDGFPNRGGLPIKVDDQTIGAIACSGAASEVDEAISQAAIDALLKQ</sequence>
<dbReference type="EMBL" id="CP000473">
    <property type="protein sequence ID" value="ABJ86878.1"/>
    <property type="molecule type" value="Genomic_DNA"/>
</dbReference>
<dbReference type="PANTHER" id="PTHR34309:SF1">
    <property type="entry name" value="PROTEIN GLCG"/>
    <property type="match status" value="1"/>
</dbReference>
<gene>
    <name evidence="2" type="ordered locus">Acid_5937</name>
</gene>
<name>Q01TZ2_SOLUE</name>
<accession>Q01TZ2</accession>
<keyword evidence="1" id="KW-0732">Signal</keyword>
<proteinExistence type="predicted"/>
<dbReference type="eggNOG" id="COG3193">
    <property type="taxonomic scope" value="Bacteria"/>
</dbReference>
<dbReference type="InterPro" id="IPR038084">
    <property type="entry name" value="PduO/GlcC-like_sf"/>
</dbReference>
<dbReference type="InterPro" id="IPR052517">
    <property type="entry name" value="GlcG_carb_metab_protein"/>
</dbReference>
<dbReference type="Pfam" id="PF03928">
    <property type="entry name" value="HbpS-like"/>
    <property type="match status" value="1"/>
</dbReference>
<protein>
    <recommendedName>
        <fullName evidence="3">Heme-binding protein</fullName>
    </recommendedName>
</protein>
<dbReference type="KEGG" id="sus:Acid_5937"/>